<protein>
    <submittedName>
        <fullName evidence="3">Redoxin domain-containing protein</fullName>
    </submittedName>
</protein>
<reference evidence="3" key="2">
    <citation type="journal article" date="2021" name="PeerJ">
        <title>Extensive microbial diversity within the chicken gut microbiome revealed by metagenomics and culture.</title>
        <authorList>
            <person name="Gilroy R."/>
            <person name="Ravi A."/>
            <person name="Getino M."/>
            <person name="Pursley I."/>
            <person name="Horton D.L."/>
            <person name="Alikhan N.F."/>
            <person name="Baker D."/>
            <person name="Gharbi K."/>
            <person name="Hall N."/>
            <person name="Watson M."/>
            <person name="Adriaenssens E.M."/>
            <person name="Foster-Nyarko E."/>
            <person name="Jarju S."/>
            <person name="Secka A."/>
            <person name="Antonio M."/>
            <person name="Oren A."/>
            <person name="Chaudhuri R.R."/>
            <person name="La Ragione R."/>
            <person name="Hildebrand F."/>
            <person name="Pallen M.J."/>
        </authorList>
    </citation>
    <scope>NUCLEOTIDE SEQUENCE</scope>
    <source>
        <strain evidence="3">B1-13419</strain>
    </source>
</reference>
<evidence type="ECO:0000256" key="1">
    <source>
        <dbReference type="SAM" id="SignalP"/>
    </source>
</evidence>
<dbReference type="Gene3D" id="3.40.30.10">
    <property type="entry name" value="Glutaredoxin"/>
    <property type="match status" value="1"/>
</dbReference>
<keyword evidence="1" id="KW-0732">Signal</keyword>
<gene>
    <name evidence="3" type="ORF">IAB91_03395</name>
</gene>
<evidence type="ECO:0000259" key="2">
    <source>
        <dbReference type="Pfam" id="PF00578"/>
    </source>
</evidence>
<dbReference type="SUPFAM" id="SSF52833">
    <property type="entry name" value="Thioredoxin-like"/>
    <property type="match status" value="1"/>
</dbReference>
<dbReference type="GO" id="GO:0016491">
    <property type="term" value="F:oxidoreductase activity"/>
    <property type="evidence" value="ECO:0007669"/>
    <property type="project" value="InterPro"/>
</dbReference>
<dbReference type="InterPro" id="IPR036249">
    <property type="entry name" value="Thioredoxin-like_sf"/>
</dbReference>
<dbReference type="Proteomes" id="UP000823757">
    <property type="component" value="Unassembled WGS sequence"/>
</dbReference>
<organism evidence="3 4">
    <name type="scientific">Candidatus Cryptobacteroides faecigallinarum</name>
    <dbReference type="NCBI Taxonomy" id="2840763"/>
    <lineage>
        <taxon>Bacteria</taxon>
        <taxon>Pseudomonadati</taxon>
        <taxon>Bacteroidota</taxon>
        <taxon>Bacteroidia</taxon>
        <taxon>Bacteroidales</taxon>
        <taxon>Candidatus Cryptobacteroides</taxon>
    </lineage>
</organism>
<dbReference type="Pfam" id="PF00578">
    <property type="entry name" value="AhpC-TSA"/>
    <property type="match status" value="1"/>
</dbReference>
<accession>A0A9D9IKA3</accession>
<dbReference type="AlphaFoldDB" id="A0A9D9IKA3"/>
<evidence type="ECO:0000313" key="4">
    <source>
        <dbReference type="Proteomes" id="UP000823757"/>
    </source>
</evidence>
<dbReference type="InterPro" id="IPR000866">
    <property type="entry name" value="AhpC/TSA"/>
</dbReference>
<proteinExistence type="predicted"/>
<dbReference type="EMBL" id="JADIMD010000045">
    <property type="protein sequence ID" value="MBO8474322.1"/>
    <property type="molecule type" value="Genomic_DNA"/>
</dbReference>
<name>A0A9D9IKA3_9BACT</name>
<feature type="chain" id="PRO_5038780792" evidence="1">
    <location>
        <begin position="22"/>
        <end position="533"/>
    </location>
</feature>
<reference evidence="3" key="1">
    <citation type="submission" date="2020-10" db="EMBL/GenBank/DDBJ databases">
        <authorList>
            <person name="Gilroy R."/>
        </authorList>
    </citation>
    <scope>NUCLEOTIDE SEQUENCE</scope>
    <source>
        <strain evidence="3">B1-13419</strain>
    </source>
</reference>
<feature type="signal peptide" evidence="1">
    <location>
        <begin position="1"/>
        <end position="21"/>
    </location>
</feature>
<sequence length="533" mass="59456">MRRFIPIIAAFIISAAVPSWGKEAHSMQVDSTSMAALSEKLEEYLGAIQTEPAEVKCREADFIIGTCKDSSVRQAVTVMVYRHFITSPVMGDETVAIHVFDKWIADGPVQMYSMSDYWAASLFAQVNRRSLTGCRAASIELKTPDGRPFTVFGAGMTDGAYSILYFYDTDCTKCRVETMLLRNMLENDGFNATLYAIYIGTDKAAWEEYRQSALESDSPDISIVHLWDPDRKSNMEMLYGVLQTPSMFLVSPDGTIIGRRLDTEALEKLLAAVSRPEVLDYGGDRAMEIFDMTFASMGEDAGCGAVDRVARHIESRTLHMGDTLLYRQMTGDLLYYLTGRREEAFKCGTPGFVDRYILSRHDIWSSPDDTLKVVELAEMLVRLDSLCPAGSRLPDLKVPVTIVRTGKSREIAQTKKLSALRNSAVIFHTEGCPICRSEIQAARSMLSSGKITIERIPGDEDSGHVSMRTAVLVDMDRIWSTDPELAEELMGEFDLSSLPFILCTDSKGKVTRKYISLARLQTDTNTYDENSIL</sequence>
<comment type="caution">
    <text evidence="3">The sequence shown here is derived from an EMBL/GenBank/DDBJ whole genome shotgun (WGS) entry which is preliminary data.</text>
</comment>
<evidence type="ECO:0000313" key="3">
    <source>
        <dbReference type="EMBL" id="MBO8474322.1"/>
    </source>
</evidence>
<feature type="domain" description="Alkyl hydroperoxide reductase subunit C/ Thiol specific antioxidant" evidence="2">
    <location>
        <begin position="133"/>
        <end position="256"/>
    </location>
</feature>
<dbReference type="GO" id="GO:0016209">
    <property type="term" value="F:antioxidant activity"/>
    <property type="evidence" value="ECO:0007669"/>
    <property type="project" value="InterPro"/>
</dbReference>